<evidence type="ECO:0000256" key="4">
    <source>
        <dbReference type="ARBA" id="ARBA00022723"/>
    </source>
</evidence>
<dbReference type="GO" id="GO:0000727">
    <property type="term" value="P:double-strand break repair via break-induced replication"/>
    <property type="evidence" value="ECO:0007669"/>
    <property type="project" value="TreeGrafter"/>
</dbReference>
<keyword evidence="10" id="KW-0234">DNA repair</keyword>
<organism evidence="12">
    <name type="scientific">viral metagenome</name>
    <dbReference type="NCBI Taxonomy" id="1070528"/>
    <lineage>
        <taxon>unclassified sequences</taxon>
        <taxon>metagenomes</taxon>
        <taxon>organismal metagenomes</taxon>
    </lineage>
</organism>
<keyword evidence="8" id="KW-0460">Magnesium</keyword>
<evidence type="ECO:0000256" key="6">
    <source>
        <dbReference type="ARBA" id="ARBA00022763"/>
    </source>
</evidence>
<dbReference type="Gene3D" id="1.10.150.670">
    <property type="entry name" value="Crossover junction endonuclease EME1, DNA-binding domain"/>
    <property type="match status" value="1"/>
</dbReference>
<keyword evidence="5" id="KW-0255">Endonuclease</keyword>
<dbReference type="InterPro" id="IPR033309">
    <property type="entry name" value="Mus81"/>
</dbReference>
<evidence type="ECO:0000256" key="5">
    <source>
        <dbReference type="ARBA" id="ARBA00022759"/>
    </source>
</evidence>
<dbReference type="GO" id="GO:0048476">
    <property type="term" value="C:Holliday junction resolvase complex"/>
    <property type="evidence" value="ECO:0007669"/>
    <property type="project" value="TreeGrafter"/>
</dbReference>
<dbReference type="SUPFAM" id="SSF52980">
    <property type="entry name" value="Restriction endonuclease-like"/>
    <property type="match status" value="1"/>
</dbReference>
<keyword evidence="4" id="KW-0479">Metal-binding</keyword>
<dbReference type="PANTHER" id="PTHR13451:SF0">
    <property type="entry name" value="CROSSOVER JUNCTION ENDONUCLEASE MUS81"/>
    <property type="match status" value="1"/>
</dbReference>
<dbReference type="InterPro" id="IPR042530">
    <property type="entry name" value="EME1/EME2_C"/>
</dbReference>
<dbReference type="GO" id="GO:0006308">
    <property type="term" value="P:DNA catabolic process"/>
    <property type="evidence" value="ECO:0007669"/>
    <property type="project" value="InterPro"/>
</dbReference>
<dbReference type="EMBL" id="MN738866">
    <property type="protein sequence ID" value="QHT28933.1"/>
    <property type="molecule type" value="Genomic_DNA"/>
</dbReference>
<keyword evidence="9" id="KW-0233">DNA recombination</keyword>
<dbReference type="GO" id="GO:0000712">
    <property type="term" value="P:resolution of meiotic recombination intermediates"/>
    <property type="evidence" value="ECO:0007669"/>
    <property type="project" value="TreeGrafter"/>
</dbReference>
<comment type="similarity">
    <text evidence="2">Belongs to the XPF family.</text>
</comment>
<dbReference type="GO" id="GO:0005634">
    <property type="term" value="C:nucleus"/>
    <property type="evidence" value="ECO:0007669"/>
    <property type="project" value="TreeGrafter"/>
</dbReference>
<protein>
    <recommendedName>
        <fullName evidence="11">ERCC4 domain-containing protein</fullName>
    </recommendedName>
</protein>
<dbReference type="InterPro" id="IPR011335">
    <property type="entry name" value="Restrct_endonuc-II-like"/>
</dbReference>
<dbReference type="InterPro" id="IPR006166">
    <property type="entry name" value="ERCC4_domain"/>
</dbReference>
<evidence type="ECO:0000256" key="9">
    <source>
        <dbReference type="ARBA" id="ARBA00023172"/>
    </source>
</evidence>
<evidence type="ECO:0000256" key="7">
    <source>
        <dbReference type="ARBA" id="ARBA00022801"/>
    </source>
</evidence>
<dbReference type="GO" id="GO:0003677">
    <property type="term" value="F:DNA binding"/>
    <property type="evidence" value="ECO:0007669"/>
    <property type="project" value="InterPro"/>
</dbReference>
<dbReference type="GO" id="GO:0048257">
    <property type="term" value="F:3'-flap endonuclease activity"/>
    <property type="evidence" value="ECO:0007669"/>
    <property type="project" value="TreeGrafter"/>
</dbReference>
<evidence type="ECO:0000313" key="12">
    <source>
        <dbReference type="EMBL" id="QHT28933.1"/>
    </source>
</evidence>
<dbReference type="GO" id="GO:0031573">
    <property type="term" value="P:mitotic intra-S DNA damage checkpoint signaling"/>
    <property type="evidence" value="ECO:0007669"/>
    <property type="project" value="TreeGrafter"/>
</dbReference>
<dbReference type="Gene3D" id="3.40.50.10130">
    <property type="match status" value="1"/>
</dbReference>
<accession>A0A6C0EKH3</accession>
<feature type="domain" description="ERCC4" evidence="11">
    <location>
        <begin position="2"/>
        <end position="84"/>
    </location>
</feature>
<evidence type="ECO:0000256" key="1">
    <source>
        <dbReference type="ARBA" id="ARBA00001946"/>
    </source>
</evidence>
<keyword evidence="6" id="KW-0227">DNA damage</keyword>
<comment type="cofactor">
    <cofactor evidence="1">
        <name>Mg(2+)</name>
        <dbReference type="ChEBI" id="CHEBI:18420"/>
    </cofactor>
</comment>
<evidence type="ECO:0000259" key="11">
    <source>
        <dbReference type="SMART" id="SM00891"/>
    </source>
</evidence>
<evidence type="ECO:0000256" key="3">
    <source>
        <dbReference type="ARBA" id="ARBA00022722"/>
    </source>
</evidence>
<dbReference type="PANTHER" id="PTHR13451">
    <property type="entry name" value="CLASS II CROSSOVER JUNCTION ENDONUCLEASE MUS81"/>
    <property type="match status" value="1"/>
</dbReference>
<dbReference type="GO" id="GO:0046872">
    <property type="term" value="F:metal ion binding"/>
    <property type="evidence" value="ECO:0007669"/>
    <property type="project" value="UniProtKB-KW"/>
</dbReference>
<dbReference type="GO" id="GO:0008821">
    <property type="term" value="F:crossover junction DNA endonuclease activity"/>
    <property type="evidence" value="ECO:0007669"/>
    <property type="project" value="InterPro"/>
</dbReference>
<dbReference type="Pfam" id="PF02732">
    <property type="entry name" value="ERCC4"/>
    <property type="match status" value="1"/>
</dbReference>
<reference evidence="12" key="1">
    <citation type="journal article" date="2020" name="Nature">
        <title>Giant virus diversity and host interactions through global metagenomics.</title>
        <authorList>
            <person name="Schulz F."/>
            <person name="Roux S."/>
            <person name="Paez-Espino D."/>
            <person name="Jungbluth S."/>
            <person name="Walsh D.A."/>
            <person name="Denef V.J."/>
            <person name="McMahon K.D."/>
            <person name="Konstantinidis K.T."/>
            <person name="Eloe-Fadrosh E.A."/>
            <person name="Kyrpides N.C."/>
            <person name="Woyke T."/>
        </authorList>
    </citation>
    <scope>NUCLEOTIDE SEQUENCE</scope>
    <source>
        <strain evidence="12">GVMAG-M-3300001351-8</strain>
    </source>
</reference>
<evidence type="ECO:0000256" key="10">
    <source>
        <dbReference type="ARBA" id="ARBA00023204"/>
    </source>
</evidence>
<sequence length="242" mass="28023">MELIIDNRESIKDYFKDKKYATFTNLELGDYVFKYNGETILIIERKTVEDYAASIKDGRYREQKQRLLSNYSKNQLLYLIEGDLTANNKSFKFNKVDKYTIYSSMINCYLRDTINMFHCNSTSETLEFLENIAKKLEKGIQFLGDKSKPDNNLLGTIKTSKKANLTPELVYKSQLIAVPSVSYKTADIIISYYPKLNDLLTNLGKLEQAERIDIIKNLKDKSNSGKKIGIKVGENIDKYLFY</sequence>
<dbReference type="AlphaFoldDB" id="A0A6C0EKH3"/>
<keyword evidence="3" id="KW-0540">Nuclease</keyword>
<evidence type="ECO:0000256" key="2">
    <source>
        <dbReference type="ARBA" id="ARBA00010015"/>
    </source>
</evidence>
<name>A0A6C0EKH3_9ZZZZ</name>
<dbReference type="SMART" id="SM00891">
    <property type="entry name" value="ERCC4"/>
    <property type="match status" value="1"/>
</dbReference>
<evidence type="ECO:0000256" key="8">
    <source>
        <dbReference type="ARBA" id="ARBA00022842"/>
    </source>
</evidence>
<keyword evidence="7" id="KW-0378">Hydrolase</keyword>
<proteinExistence type="inferred from homology"/>